<evidence type="ECO:0000313" key="3">
    <source>
        <dbReference type="Proteomes" id="UP000031036"/>
    </source>
</evidence>
<name>A0A0B2VHS1_TOXCA</name>
<accession>A0A0B2VHS1</accession>
<feature type="compositionally biased region" description="Basic residues" evidence="1">
    <location>
        <begin position="1"/>
        <end position="16"/>
    </location>
</feature>
<feature type="region of interest" description="Disordered" evidence="1">
    <location>
        <begin position="1"/>
        <end position="23"/>
    </location>
</feature>
<dbReference type="EMBL" id="JPKZ01001591">
    <property type="protein sequence ID" value="KHN81073.1"/>
    <property type="molecule type" value="Genomic_DNA"/>
</dbReference>
<dbReference type="Proteomes" id="UP000031036">
    <property type="component" value="Unassembled WGS sequence"/>
</dbReference>
<dbReference type="AlphaFoldDB" id="A0A0B2VHS1"/>
<reference evidence="2 3" key="1">
    <citation type="submission" date="2014-11" db="EMBL/GenBank/DDBJ databases">
        <title>Genetic blueprint of the zoonotic pathogen Toxocara canis.</title>
        <authorList>
            <person name="Zhu X.-Q."/>
            <person name="Korhonen P.K."/>
            <person name="Cai H."/>
            <person name="Young N.D."/>
            <person name="Nejsum P."/>
            <person name="von Samson-Himmelstjerna G."/>
            <person name="Boag P.R."/>
            <person name="Tan P."/>
            <person name="Li Q."/>
            <person name="Min J."/>
            <person name="Yang Y."/>
            <person name="Wang X."/>
            <person name="Fang X."/>
            <person name="Hall R.S."/>
            <person name="Hofmann A."/>
            <person name="Sternberg P.W."/>
            <person name="Jex A.R."/>
            <person name="Gasser R.B."/>
        </authorList>
    </citation>
    <scope>NUCLEOTIDE SEQUENCE [LARGE SCALE GENOMIC DNA]</scope>
    <source>
        <strain evidence="2">PN_DK_2014</strain>
    </source>
</reference>
<comment type="caution">
    <text evidence="2">The sequence shown here is derived from an EMBL/GenBank/DDBJ whole genome shotgun (WGS) entry which is preliminary data.</text>
</comment>
<gene>
    <name evidence="2" type="ORF">Tcan_05265</name>
</gene>
<evidence type="ECO:0000256" key="1">
    <source>
        <dbReference type="SAM" id="MobiDB-lite"/>
    </source>
</evidence>
<keyword evidence="3" id="KW-1185">Reference proteome</keyword>
<evidence type="ECO:0000313" key="2">
    <source>
        <dbReference type="EMBL" id="KHN81073.1"/>
    </source>
</evidence>
<sequence>MTNSKRRCDRRYHHHQGATPLSQAMIPTTSFRLRYHRRHYQHNVLSCAATGGIDDADFQQMTLCQATLPTQGPQRRYRYQVLNDAKTGTLLTPTSKRRHDRRR</sequence>
<organism evidence="2 3">
    <name type="scientific">Toxocara canis</name>
    <name type="common">Canine roundworm</name>
    <dbReference type="NCBI Taxonomy" id="6265"/>
    <lineage>
        <taxon>Eukaryota</taxon>
        <taxon>Metazoa</taxon>
        <taxon>Ecdysozoa</taxon>
        <taxon>Nematoda</taxon>
        <taxon>Chromadorea</taxon>
        <taxon>Rhabditida</taxon>
        <taxon>Spirurina</taxon>
        <taxon>Ascaridomorpha</taxon>
        <taxon>Ascaridoidea</taxon>
        <taxon>Toxocaridae</taxon>
        <taxon>Toxocara</taxon>
    </lineage>
</organism>
<feature type="region of interest" description="Disordered" evidence="1">
    <location>
        <begin position="83"/>
        <end position="103"/>
    </location>
</feature>
<protein>
    <submittedName>
        <fullName evidence="2">Uncharacterized protein</fullName>
    </submittedName>
</protein>
<proteinExistence type="predicted"/>